<dbReference type="RefSeq" id="WP_088253712.1">
    <property type="nucleotide sequence ID" value="NZ_NIDE01000003.1"/>
</dbReference>
<evidence type="ECO:0000313" key="9">
    <source>
        <dbReference type="EMBL" id="OWK44442.1"/>
    </source>
</evidence>
<feature type="binding site" evidence="5">
    <location>
        <position position="103"/>
    </location>
    <ligand>
        <name>ATP</name>
        <dbReference type="ChEBI" id="CHEBI:30616"/>
    </ligand>
</feature>
<proteinExistence type="predicted"/>
<dbReference type="OrthoDB" id="257436at2"/>
<evidence type="ECO:0000256" key="6">
    <source>
        <dbReference type="SAM" id="MobiDB-lite"/>
    </source>
</evidence>
<evidence type="ECO:0000256" key="7">
    <source>
        <dbReference type="SAM" id="Phobius"/>
    </source>
</evidence>
<keyword evidence="7" id="KW-1133">Transmembrane helix</keyword>
<dbReference type="InterPro" id="IPR000719">
    <property type="entry name" value="Prot_kinase_dom"/>
</dbReference>
<dbReference type="SMART" id="SM00220">
    <property type="entry name" value="S_TKc"/>
    <property type="match status" value="1"/>
</dbReference>
<dbReference type="AlphaFoldDB" id="A0A225DSN5"/>
<sequence length="681" mass="71845">MAAAPSTTTDLLDLIRRSGLLTPEALDTVLKQRSSPPSSPSSLASYLVKTGSLTSFQAKMLLSGKHRGFRLGAYILRDQIGQGGMGAVYLAEHETLRRRVAIKVLSTGGTAAVDRLLREARSAAALDHPNIVHLYDIASQGPTHYLVMEYVDGQTLDKLVADDGPLPCSKAVEYAAQTAAGLQHAFEKGFVHRDIKPANLMLARDGTVKILDMGLARSPASGEAGAEGPDHGTPVGTADYISPEQAMSAPDQDIRADIYSLGATFFTLVVGRPPFDGNTTQKLLQHQIKTPPSLSALDPSFPKGLAAVVARMLAKRPDDRYATPAEVVTALAPWMQNSTRVVIALSHTDLAQKPEFQDTLAEVVGAGAKRSPDAPAEVVREQHRPRRRLAAVGLAAFALIASVGVIAALGGFTASPPASVAAASNLPAADPKTAADKDAAAQPTKPRDESVFAPATLLSERIAGKSTQQDAAVSLTAGPSRAATAPPVKLAADGNVLFTLDLGPIPEFDVVIENGKPTPPDLKLPFGMGAWVWKKGAVGAFRCMTIEGAKAIGVTNLNDAGSAQYSVELETALRLKIEPEKQYRVTVGYLTANEAKGFVEVMNKEYKKVGRAEVVAKQGWQVAEVLFTRPADSHVRLVVENTAVGEGNTLFVKSVDISPPSSASPMLRAARHGQPGGALVF</sequence>
<dbReference type="PROSITE" id="PS50011">
    <property type="entry name" value="PROTEIN_KINASE_DOM"/>
    <property type="match status" value="1"/>
</dbReference>
<dbReference type="InterPro" id="IPR011009">
    <property type="entry name" value="Kinase-like_dom_sf"/>
</dbReference>
<dbReference type="PROSITE" id="PS00107">
    <property type="entry name" value="PROTEIN_KINASE_ATP"/>
    <property type="match status" value="1"/>
</dbReference>
<evidence type="ECO:0000256" key="4">
    <source>
        <dbReference type="ARBA" id="ARBA00022840"/>
    </source>
</evidence>
<keyword evidence="7" id="KW-0472">Membrane</keyword>
<dbReference type="Gene3D" id="3.30.200.20">
    <property type="entry name" value="Phosphorylase Kinase, domain 1"/>
    <property type="match status" value="1"/>
</dbReference>
<feature type="region of interest" description="Disordered" evidence="6">
    <location>
        <begin position="428"/>
        <end position="451"/>
    </location>
</feature>
<dbReference type="Proteomes" id="UP000214646">
    <property type="component" value="Unassembled WGS sequence"/>
</dbReference>
<protein>
    <submittedName>
        <fullName evidence="9">Serine/threonine protein kinase PrkC, regulator of stationary phase</fullName>
    </submittedName>
</protein>
<keyword evidence="4 5" id="KW-0067">ATP-binding</keyword>
<evidence type="ECO:0000313" key="10">
    <source>
        <dbReference type="Proteomes" id="UP000214646"/>
    </source>
</evidence>
<dbReference type="GO" id="GO:0005524">
    <property type="term" value="F:ATP binding"/>
    <property type="evidence" value="ECO:0007669"/>
    <property type="project" value="UniProtKB-UniRule"/>
</dbReference>
<feature type="transmembrane region" description="Helical" evidence="7">
    <location>
        <begin position="389"/>
        <end position="412"/>
    </location>
</feature>
<gene>
    <name evidence="9" type="ORF">FRUB_02374</name>
</gene>
<dbReference type="PANTHER" id="PTHR43289">
    <property type="entry name" value="MITOGEN-ACTIVATED PROTEIN KINASE KINASE KINASE 20-RELATED"/>
    <property type="match status" value="1"/>
</dbReference>
<dbReference type="CDD" id="cd14014">
    <property type="entry name" value="STKc_PknB_like"/>
    <property type="match status" value="1"/>
</dbReference>
<keyword evidence="1" id="KW-0808">Transferase</keyword>
<dbReference type="InterPro" id="IPR017441">
    <property type="entry name" value="Protein_kinase_ATP_BS"/>
</dbReference>
<keyword evidence="9" id="KW-0723">Serine/threonine-protein kinase</keyword>
<dbReference type="GO" id="GO:0004674">
    <property type="term" value="F:protein serine/threonine kinase activity"/>
    <property type="evidence" value="ECO:0007669"/>
    <property type="project" value="UniProtKB-KW"/>
</dbReference>
<comment type="caution">
    <text evidence="9">The sequence shown here is derived from an EMBL/GenBank/DDBJ whole genome shotgun (WGS) entry which is preliminary data.</text>
</comment>
<evidence type="ECO:0000256" key="2">
    <source>
        <dbReference type="ARBA" id="ARBA00022741"/>
    </source>
</evidence>
<dbReference type="Pfam" id="PF00069">
    <property type="entry name" value="Pkinase"/>
    <property type="match status" value="1"/>
</dbReference>
<feature type="compositionally biased region" description="Basic and acidic residues" evidence="6">
    <location>
        <begin position="433"/>
        <end position="450"/>
    </location>
</feature>
<dbReference type="InterPro" id="IPR008271">
    <property type="entry name" value="Ser/Thr_kinase_AS"/>
</dbReference>
<reference evidence="10" key="1">
    <citation type="submission" date="2017-06" db="EMBL/GenBank/DDBJ databases">
        <title>Genome analysis of Fimbriiglobus ruber SP5, the first member of the order Planctomycetales with confirmed chitinolytic capability.</title>
        <authorList>
            <person name="Ravin N.V."/>
            <person name="Rakitin A.L."/>
            <person name="Ivanova A.A."/>
            <person name="Beletsky A.V."/>
            <person name="Kulichevskaya I.S."/>
            <person name="Mardanov A.V."/>
            <person name="Dedysh S.N."/>
        </authorList>
    </citation>
    <scope>NUCLEOTIDE SEQUENCE [LARGE SCALE GENOMIC DNA]</scope>
    <source>
        <strain evidence="10">SP5</strain>
    </source>
</reference>
<evidence type="ECO:0000256" key="5">
    <source>
        <dbReference type="PROSITE-ProRule" id="PRU10141"/>
    </source>
</evidence>
<dbReference type="EMBL" id="NIDE01000003">
    <property type="protein sequence ID" value="OWK44442.1"/>
    <property type="molecule type" value="Genomic_DNA"/>
</dbReference>
<dbReference type="SUPFAM" id="SSF56112">
    <property type="entry name" value="Protein kinase-like (PK-like)"/>
    <property type="match status" value="1"/>
</dbReference>
<name>A0A225DSN5_9BACT</name>
<keyword evidence="7" id="KW-0812">Transmembrane</keyword>
<keyword evidence="3 9" id="KW-0418">Kinase</keyword>
<feature type="domain" description="Protein kinase" evidence="8">
    <location>
        <begin position="74"/>
        <end position="335"/>
    </location>
</feature>
<dbReference type="PANTHER" id="PTHR43289:SF6">
    <property type="entry name" value="SERINE_THREONINE-PROTEIN KINASE NEKL-3"/>
    <property type="match status" value="1"/>
</dbReference>
<dbReference type="Gene3D" id="2.60.120.260">
    <property type="entry name" value="Galactose-binding domain-like"/>
    <property type="match status" value="1"/>
</dbReference>
<evidence type="ECO:0000256" key="1">
    <source>
        <dbReference type="ARBA" id="ARBA00022679"/>
    </source>
</evidence>
<dbReference type="Gene3D" id="1.10.510.10">
    <property type="entry name" value="Transferase(Phosphotransferase) domain 1"/>
    <property type="match status" value="1"/>
</dbReference>
<accession>A0A225DSN5</accession>
<evidence type="ECO:0000259" key="8">
    <source>
        <dbReference type="PROSITE" id="PS50011"/>
    </source>
</evidence>
<keyword evidence="2 5" id="KW-0547">Nucleotide-binding</keyword>
<evidence type="ECO:0000256" key="3">
    <source>
        <dbReference type="ARBA" id="ARBA00022777"/>
    </source>
</evidence>
<dbReference type="PROSITE" id="PS00108">
    <property type="entry name" value="PROTEIN_KINASE_ST"/>
    <property type="match status" value="1"/>
</dbReference>
<keyword evidence="10" id="KW-1185">Reference proteome</keyword>
<organism evidence="9 10">
    <name type="scientific">Fimbriiglobus ruber</name>
    <dbReference type="NCBI Taxonomy" id="1908690"/>
    <lineage>
        <taxon>Bacteria</taxon>
        <taxon>Pseudomonadati</taxon>
        <taxon>Planctomycetota</taxon>
        <taxon>Planctomycetia</taxon>
        <taxon>Gemmatales</taxon>
        <taxon>Gemmataceae</taxon>
        <taxon>Fimbriiglobus</taxon>
    </lineage>
</organism>